<name>A0A8J3AAT5_9ACTN</name>
<evidence type="ECO:0000256" key="5">
    <source>
        <dbReference type="ARBA" id="ARBA00022692"/>
    </source>
</evidence>
<feature type="transmembrane region" description="Helical" evidence="9">
    <location>
        <begin position="261"/>
        <end position="286"/>
    </location>
</feature>
<comment type="caution">
    <text evidence="10">The sequence shown here is derived from an EMBL/GenBank/DDBJ whole genome shotgun (WGS) entry which is preliminary data.</text>
</comment>
<evidence type="ECO:0008006" key="12">
    <source>
        <dbReference type="Google" id="ProtNLM"/>
    </source>
</evidence>
<evidence type="ECO:0000313" key="11">
    <source>
        <dbReference type="Proteomes" id="UP000650511"/>
    </source>
</evidence>
<evidence type="ECO:0000256" key="8">
    <source>
        <dbReference type="SAM" id="MobiDB-lite"/>
    </source>
</evidence>
<feature type="transmembrane region" description="Helical" evidence="9">
    <location>
        <begin position="376"/>
        <end position="400"/>
    </location>
</feature>
<keyword evidence="3" id="KW-0813">Transport</keyword>
<keyword evidence="7 9" id="KW-0472">Membrane</keyword>
<dbReference type="InterPro" id="IPR002549">
    <property type="entry name" value="AI-2E-like"/>
</dbReference>
<dbReference type="Pfam" id="PF01594">
    <property type="entry name" value="AI-2E_transport"/>
    <property type="match status" value="1"/>
</dbReference>
<evidence type="ECO:0000256" key="9">
    <source>
        <dbReference type="SAM" id="Phobius"/>
    </source>
</evidence>
<proteinExistence type="inferred from homology"/>
<dbReference type="GO" id="GO:0005886">
    <property type="term" value="C:plasma membrane"/>
    <property type="evidence" value="ECO:0007669"/>
    <property type="project" value="UniProtKB-SubCell"/>
</dbReference>
<evidence type="ECO:0000256" key="6">
    <source>
        <dbReference type="ARBA" id="ARBA00022989"/>
    </source>
</evidence>
<evidence type="ECO:0000313" key="10">
    <source>
        <dbReference type="EMBL" id="GGI06648.1"/>
    </source>
</evidence>
<dbReference type="Proteomes" id="UP000650511">
    <property type="component" value="Unassembled WGS sequence"/>
</dbReference>
<evidence type="ECO:0000256" key="3">
    <source>
        <dbReference type="ARBA" id="ARBA00022448"/>
    </source>
</evidence>
<feature type="region of interest" description="Disordered" evidence="8">
    <location>
        <begin position="1"/>
        <end position="111"/>
    </location>
</feature>
<dbReference type="AlphaFoldDB" id="A0A8J3AAT5"/>
<evidence type="ECO:0000256" key="1">
    <source>
        <dbReference type="ARBA" id="ARBA00004651"/>
    </source>
</evidence>
<evidence type="ECO:0000256" key="7">
    <source>
        <dbReference type="ARBA" id="ARBA00023136"/>
    </source>
</evidence>
<feature type="transmembrane region" description="Helical" evidence="9">
    <location>
        <begin position="420"/>
        <end position="450"/>
    </location>
</feature>
<feature type="transmembrane region" description="Helical" evidence="9">
    <location>
        <begin position="127"/>
        <end position="145"/>
    </location>
</feature>
<dbReference type="PANTHER" id="PTHR21716">
    <property type="entry name" value="TRANSMEMBRANE PROTEIN"/>
    <property type="match status" value="1"/>
</dbReference>
<reference evidence="10" key="1">
    <citation type="journal article" date="2014" name="Int. J. Syst. Evol. Microbiol.">
        <title>Complete genome sequence of Corynebacterium casei LMG S-19264T (=DSM 44701T), isolated from a smear-ripened cheese.</title>
        <authorList>
            <consortium name="US DOE Joint Genome Institute (JGI-PGF)"/>
            <person name="Walter F."/>
            <person name="Albersmeier A."/>
            <person name="Kalinowski J."/>
            <person name="Ruckert C."/>
        </authorList>
    </citation>
    <scope>NUCLEOTIDE SEQUENCE</scope>
    <source>
        <strain evidence="10">CGMCC 1.14988</strain>
    </source>
</reference>
<comment type="similarity">
    <text evidence="2">Belongs to the autoinducer-2 exporter (AI-2E) (TC 2.A.86) family.</text>
</comment>
<feature type="transmembrane region" description="Helical" evidence="9">
    <location>
        <begin position="315"/>
        <end position="342"/>
    </location>
</feature>
<protein>
    <recommendedName>
        <fullName evidence="12">AI-2E family transporter</fullName>
    </recommendedName>
</protein>
<keyword evidence="6 9" id="KW-1133">Transmembrane helix</keyword>
<accession>A0A8J3AAT5</accession>
<feature type="transmembrane region" description="Helical" evidence="9">
    <location>
        <begin position="181"/>
        <end position="206"/>
    </location>
</feature>
<reference evidence="10" key="2">
    <citation type="submission" date="2020-09" db="EMBL/GenBank/DDBJ databases">
        <authorList>
            <person name="Sun Q."/>
            <person name="Zhou Y."/>
        </authorList>
    </citation>
    <scope>NUCLEOTIDE SEQUENCE</scope>
    <source>
        <strain evidence="10">CGMCC 1.14988</strain>
    </source>
</reference>
<keyword evidence="5 9" id="KW-0812">Transmembrane</keyword>
<dbReference type="EMBL" id="BMHA01000006">
    <property type="protein sequence ID" value="GGI06648.1"/>
    <property type="molecule type" value="Genomic_DNA"/>
</dbReference>
<feature type="region of interest" description="Disordered" evidence="8">
    <location>
        <begin position="461"/>
        <end position="485"/>
    </location>
</feature>
<feature type="transmembrane region" description="Helical" evidence="9">
    <location>
        <begin position="151"/>
        <end position="169"/>
    </location>
</feature>
<feature type="transmembrane region" description="Helical" evidence="9">
    <location>
        <begin position="348"/>
        <end position="369"/>
    </location>
</feature>
<keyword evidence="11" id="KW-1185">Reference proteome</keyword>
<evidence type="ECO:0000256" key="2">
    <source>
        <dbReference type="ARBA" id="ARBA00009773"/>
    </source>
</evidence>
<dbReference type="GO" id="GO:0055085">
    <property type="term" value="P:transmembrane transport"/>
    <property type="evidence" value="ECO:0007669"/>
    <property type="project" value="TreeGrafter"/>
</dbReference>
<feature type="compositionally biased region" description="Low complexity" evidence="8">
    <location>
        <begin position="41"/>
        <end position="108"/>
    </location>
</feature>
<sequence length="485" mass="49174">MWPCRPFRIRAPDTSLPGDAMQDDDGSGAPPPPGREPSGSTPADRAPQTADDAAATAPAGAPAPDEPATGAPTAGPPTADEPATGTPTAGEPPAGAPATTPRAGSRRAPAPPVYERVPSWLVTGSAWGWRLLVLLVGAVAALYVLTTLSLVTLPIVIALILATLCVPPARALERFGLPPAAAALMVVGGGFVALGGLVAALTPAFVTQVQDLEPTVLEAVDTLFDLLEDSPLGWDREEVFGFVDQGVEALQQRGGEVAGQVISGAALVVQGVAAFALAVVLLFFFVKDGEQIVGWFIARSPDAHRDTIRAVGRRAWAALAGFVRGTAAVALIDAIGIGVGLAVLQIPLVLPIAALVFLGGFIPVIGAFVTGMLAVLVALAAGGVQQALIVLAIVVAVQQLESNVLQPVIMRRAVSLHPVVILAALTAGAALVGVVGAFLAVPIAAVVSAVGNELRLRAERDAVSEPGAPQAPIGPPEEPVPTDEL</sequence>
<evidence type="ECO:0000256" key="4">
    <source>
        <dbReference type="ARBA" id="ARBA00022475"/>
    </source>
</evidence>
<comment type="subcellular location">
    <subcellularLocation>
        <location evidence="1">Cell membrane</location>
        <topology evidence="1">Multi-pass membrane protein</topology>
    </subcellularLocation>
</comment>
<keyword evidence="4" id="KW-1003">Cell membrane</keyword>
<gene>
    <name evidence="10" type="ORF">GCM10011354_20140</name>
</gene>
<organism evidence="10 11">
    <name type="scientific">Egicoccus halophilus</name>
    <dbReference type="NCBI Taxonomy" id="1670830"/>
    <lineage>
        <taxon>Bacteria</taxon>
        <taxon>Bacillati</taxon>
        <taxon>Actinomycetota</taxon>
        <taxon>Nitriliruptoria</taxon>
        <taxon>Egicoccales</taxon>
        <taxon>Egicoccaceae</taxon>
        <taxon>Egicoccus</taxon>
    </lineage>
</organism>
<dbReference type="PANTHER" id="PTHR21716:SF53">
    <property type="entry name" value="PERMEASE PERM-RELATED"/>
    <property type="match status" value="1"/>
</dbReference>